<keyword evidence="5" id="KW-1185">Reference proteome</keyword>
<feature type="domain" description="NodB homology" evidence="3">
    <location>
        <begin position="74"/>
        <end position="296"/>
    </location>
</feature>
<accession>A0A5C5XZL1</accession>
<organism evidence="4 5">
    <name type="scientific">Crateriforma conspicua</name>
    <dbReference type="NCBI Taxonomy" id="2527996"/>
    <lineage>
        <taxon>Bacteria</taxon>
        <taxon>Pseudomonadati</taxon>
        <taxon>Planctomycetota</taxon>
        <taxon>Planctomycetia</taxon>
        <taxon>Planctomycetales</taxon>
        <taxon>Planctomycetaceae</taxon>
        <taxon>Crateriforma</taxon>
    </lineage>
</organism>
<gene>
    <name evidence="4" type="ORF">Pan14r_11690</name>
</gene>
<evidence type="ECO:0000259" key="3">
    <source>
        <dbReference type="PROSITE" id="PS51677"/>
    </source>
</evidence>
<dbReference type="PANTHER" id="PTHR34216">
    <property type="match status" value="1"/>
</dbReference>
<sequence length="296" mass="32780">MGPLRRRRLKRLARDGAAPLNVPFYHRVATSHPNPWTIHPDQFRRHIDYLMDHLQPVDLATVQHRVEAGVNHHPTFTVTFDDGYADNMDDALPMLAERQIPTTYFVTSDHISTGRPFAHDVKAGQPLPVNTVGHVREICDAGIEIGLHTKRHVDFAKINTTAQVDDEIIGGKKDLEDMIGRPVRYFAVPFGMPPQITSAVVDAAHRAGLKGLCSAFGAYNLVGRDSYHIRRFHGDPQFGRFVNWLSFDPRKASAEPVVDVTPSVADEQQSNAESNLTLPLSTAIAPASLPPTALPQ</sequence>
<reference evidence="4 5" key="1">
    <citation type="submission" date="2019-02" db="EMBL/GenBank/DDBJ databases">
        <title>Deep-cultivation of Planctomycetes and their phenomic and genomic characterization uncovers novel biology.</title>
        <authorList>
            <person name="Wiegand S."/>
            <person name="Jogler M."/>
            <person name="Boedeker C."/>
            <person name="Pinto D."/>
            <person name="Vollmers J."/>
            <person name="Rivas-Marin E."/>
            <person name="Kohn T."/>
            <person name="Peeters S.H."/>
            <person name="Heuer A."/>
            <person name="Rast P."/>
            <person name="Oberbeckmann S."/>
            <person name="Bunk B."/>
            <person name="Jeske O."/>
            <person name="Meyerdierks A."/>
            <person name="Storesund J.E."/>
            <person name="Kallscheuer N."/>
            <person name="Luecker S."/>
            <person name="Lage O.M."/>
            <person name="Pohl T."/>
            <person name="Merkel B.J."/>
            <person name="Hornburger P."/>
            <person name="Mueller R.-W."/>
            <person name="Bruemmer F."/>
            <person name="Labrenz M."/>
            <person name="Spormann A.M."/>
            <person name="Op Den Camp H."/>
            <person name="Overmann J."/>
            <person name="Amann R."/>
            <person name="Jetten M.S.M."/>
            <person name="Mascher T."/>
            <person name="Medema M.H."/>
            <person name="Devos D.P."/>
            <person name="Kaster A.-K."/>
            <person name="Ovreas L."/>
            <person name="Rohde M."/>
            <person name="Galperin M.Y."/>
            <person name="Jogler C."/>
        </authorList>
    </citation>
    <scope>NUCLEOTIDE SEQUENCE [LARGE SCALE GENOMIC DNA]</scope>
    <source>
        <strain evidence="4 5">Pan14r</strain>
    </source>
</reference>
<comment type="subcellular location">
    <subcellularLocation>
        <location evidence="1">Secreted</location>
    </subcellularLocation>
</comment>
<dbReference type="EMBL" id="SJPL01000001">
    <property type="protein sequence ID" value="TWT68886.1"/>
    <property type="molecule type" value="Genomic_DNA"/>
</dbReference>
<proteinExistence type="predicted"/>
<dbReference type="InterPro" id="IPR002509">
    <property type="entry name" value="NODB_dom"/>
</dbReference>
<name>A0A5C5XZL1_9PLAN</name>
<dbReference type="SUPFAM" id="SSF88713">
    <property type="entry name" value="Glycoside hydrolase/deacetylase"/>
    <property type="match status" value="1"/>
</dbReference>
<dbReference type="InterPro" id="IPR011330">
    <property type="entry name" value="Glyco_hydro/deAcase_b/a-brl"/>
</dbReference>
<evidence type="ECO:0000256" key="1">
    <source>
        <dbReference type="ARBA" id="ARBA00004613"/>
    </source>
</evidence>
<keyword evidence="2" id="KW-0732">Signal</keyword>
<dbReference type="PROSITE" id="PS51677">
    <property type="entry name" value="NODB"/>
    <property type="match status" value="1"/>
</dbReference>
<dbReference type="Proteomes" id="UP000317238">
    <property type="component" value="Unassembled WGS sequence"/>
</dbReference>
<dbReference type="CDD" id="cd10918">
    <property type="entry name" value="CE4_NodB_like_5s_6s"/>
    <property type="match status" value="1"/>
</dbReference>
<protein>
    <submittedName>
        <fullName evidence="4">Polysaccharide deacetylase</fullName>
    </submittedName>
</protein>
<dbReference type="GO" id="GO:0005576">
    <property type="term" value="C:extracellular region"/>
    <property type="evidence" value="ECO:0007669"/>
    <property type="project" value="UniProtKB-SubCell"/>
</dbReference>
<dbReference type="GO" id="GO:0016810">
    <property type="term" value="F:hydrolase activity, acting on carbon-nitrogen (but not peptide) bonds"/>
    <property type="evidence" value="ECO:0007669"/>
    <property type="project" value="InterPro"/>
</dbReference>
<comment type="caution">
    <text evidence="4">The sequence shown here is derived from an EMBL/GenBank/DDBJ whole genome shotgun (WGS) entry which is preliminary data.</text>
</comment>
<dbReference type="PANTHER" id="PTHR34216:SF3">
    <property type="entry name" value="POLY-BETA-1,6-N-ACETYL-D-GLUCOSAMINE N-DEACETYLASE"/>
    <property type="match status" value="1"/>
</dbReference>
<evidence type="ECO:0000313" key="5">
    <source>
        <dbReference type="Proteomes" id="UP000317238"/>
    </source>
</evidence>
<dbReference type="GO" id="GO:0005975">
    <property type="term" value="P:carbohydrate metabolic process"/>
    <property type="evidence" value="ECO:0007669"/>
    <property type="project" value="InterPro"/>
</dbReference>
<dbReference type="InterPro" id="IPR051398">
    <property type="entry name" value="Polysacch_Deacetylase"/>
</dbReference>
<evidence type="ECO:0000256" key="2">
    <source>
        <dbReference type="ARBA" id="ARBA00022729"/>
    </source>
</evidence>
<dbReference type="AlphaFoldDB" id="A0A5C5XZL1"/>
<dbReference type="Pfam" id="PF01522">
    <property type="entry name" value="Polysacc_deac_1"/>
    <property type="match status" value="1"/>
</dbReference>
<evidence type="ECO:0000313" key="4">
    <source>
        <dbReference type="EMBL" id="TWT68886.1"/>
    </source>
</evidence>
<dbReference type="Gene3D" id="3.20.20.370">
    <property type="entry name" value="Glycoside hydrolase/deacetylase"/>
    <property type="match status" value="1"/>
</dbReference>